<evidence type="ECO:0000313" key="2">
    <source>
        <dbReference type="EMBL" id="KAJ1179339.1"/>
    </source>
</evidence>
<keyword evidence="3" id="KW-1185">Reference proteome</keyword>
<name>A0AAV7TT33_PLEWA</name>
<evidence type="ECO:0000256" key="1">
    <source>
        <dbReference type="SAM" id="MobiDB-lite"/>
    </source>
</evidence>
<comment type="caution">
    <text evidence="2">The sequence shown here is derived from an EMBL/GenBank/DDBJ whole genome shotgun (WGS) entry which is preliminary data.</text>
</comment>
<proteinExistence type="predicted"/>
<dbReference type="Proteomes" id="UP001066276">
    <property type="component" value="Chromosome 3_2"/>
</dbReference>
<evidence type="ECO:0000313" key="3">
    <source>
        <dbReference type="Proteomes" id="UP001066276"/>
    </source>
</evidence>
<dbReference type="AlphaFoldDB" id="A0AAV7TT33"/>
<reference evidence="2" key="1">
    <citation type="journal article" date="2022" name="bioRxiv">
        <title>Sequencing and chromosome-scale assembly of the giantPleurodeles waltlgenome.</title>
        <authorList>
            <person name="Brown T."/>
            <person name="Elewa A."/>
            <person name="Iarovenko S."/>
            <person name="Subramanian E."/>
            <person name="Araus A.J."/>
            <person name="Petzold A."/>
            <person name="Susuki M."/>
            <person name="Suzuki K.-i.T."/>
            <person name="Hayashi T."/>
            <person name="Toyoda A."/>
            <person name="Oliveira C."/>
            <person name="Osipova E."/>
            <person name="Leigh N.D."/>
            <person name="Simon A."/>
            <person name="Yun M.H."/>
        </authorList>
    </citation>
    <scope>NUCLEOTIDE SEQUENCE</scope>
    <source>
        <strain evidence="2">20211129_DDA</strain>
        <tissue evidence="2">Liver</tissue>
    </source>
</reference>
<accession>A0AAV7TT33</accession>
<feature type="region of interest" description="Disordered" evidence="1">
    <location>
        <begin position="39"/>
        <end position="85"/>
    </location>
</feature>
<protein>
    <submittedName>
        <fullName evidence="2">Uncharacterized protein</fullName>
    </submittedName>
</protein>
<dbReference type="EMBL" id="JANPWB010000006">
    <property type="protein sequence ID" value="KAJ1179339.1"/>
    <property type="molecule type" value="Genomic_DNA"/>
</dbReference>
<gene>
    <name evidence="2" type="ORF">NDU88_004573</name>
</gene>
<organism evidence="2 3">
    <name type="scientific">Pleurodeles waltl</name>
    <name type="common">Iberian ribbed newt</name>
    <dbReference type="NCBI Taxonomy" id="8319"/>
    <lineage>
        <taxon>Eukaryota</taxon>
        <taxon>Metazoa</taxon>
        <taxon>Chordata</taxon>
        <taxon>Craniata</taxon>
        <taxon>Vertebrata</taxon>
        <taxon>Euteleostomi</taxon>
        <taxon>Amphibia</taxon>
        <taxon>Batrachia</taxon>
        <taxon>Caudata</taxon>
        <taxon>Salamandroidea</taxon>
        <taxon>Salamandridae</taxon>
        <taxon>Pleurodelinae</taxon>
        <taxon>Pleurodeles</taxon>
    </lineage>
</organism>
<sequence length="85" mass="8849">MPCRPRGPGLAAVCRAARARCLGRPGTAETVPVRATGRAHSLLRGASRRTGIAPCSGSPGLPRGPSEKRRALKAQGRSRPEAPRS</sequence>